<accession>A0A5B0RU60</accession>
<evidence type="ECO:0000313" key="2">
    <source>
        <dbReference type="Proteomes" id="UP000325313"/>
    </source>
</evidence>
<dbReference type="Proteomes" id="UP000325313">
    <property type="component" value="Unassembled WGS sequence"/>
</dbReference>
<reference evidence="1 2" key="1">
    <citation type="submission" date="2019-05" db="EMBL/GenBank/DDBJ databases">
        <title>Emergence of the Ug99 lineage of the wheat stem rust pathogen through somatic hybridization.</title>
        <authorList>
            <person name="Li F."/>
            <person name="Upadhyaya N.M."/>
            <person name="Sperschneider J."/>
            <person name="Matny O."/>
            <person name="Nguyen-Phuc H."/>
            <person name="Mago R."/>
            <person name="Raley C."/>
            <person name="Miller M.E."/>
            <person name="Silverstein K.A.T."/>
            <person name="Henningsen E."/>
            <person name="Hirsch C.D."/>
            <person name="Visser B."/>
            <person name="Pretorius Z.A."/>
            <person name="Steffenson B.J."/>
            <person name="Schwessinger B."/>
            <person name="Dodds P.N."/>
            <person name="Figueroa M."/>
        </authorList>
    </citation>
    <scope>NUCLEOTIDE SEQUENCE [LARGE SCALE GENOMIC DNA]</scope>
    <source>
        <strain evidence="1 2">Ug99</strain>
    </source>
</reference>
<dbReference type="PANTHER" id="PTHR33324:SF2">
    <property type="entry name" value="MYB_SANT-LIKE DNA-BINDING DOMAIN-CONTAINING PROTEIN"/>
    <property type="match status" value="1"/>
</dbReference>
<name>A0A5B0RU60_PUCGR</name>
<gene>
    <name evidence="1" type="ORF">PGTUg99_029165</name>
</gene>
<proteinExistence type="predicted"/>
<dbReference type="EMBL" id="VDEP01000139">
    <property type="protein sequence ID" value="KAA1128892.1"/>
    <property type="molecule type" value="Genomic_DNA"/>
</dbReference>
<sequence>MAGLVFFKVTSGEIDRQMRNPIRSVRWTNDGVAGGPDSIAILLAWLIGGNNYARWRSGDDKDELYREILAEFTRHGITHRERSGIIQLGR</sequence>
<organism evidence="1 2">
    <name type="scientific">Puccinia graminis f. sp. tritici</name>
    <dbReference type="NCBI Taxonomy" id="56615"/>
    <lineage>
        <taxon>Eukaryota</taxon>
        <taxon>Fungi</taxon>
        <taxon>Dikarya</taxon>
        <taxon>Basidiomycota</taxon>
        <taxon>Pucciniomycotina</taxon>
        <taxon>Pucciniomycetes</taxon>
        <taxon>Pucciniales</taxon>
        <taxon>Pucciniaceae</taxon>
        <taxon>Puccinia</taxon>
    </lineage>
</organism>
<comment type="caution">
    <text evidence="1">The sequence shown here is derived from an EMBL/GenBank/DDBJ whole genome shotgun (WGS) entry which is preliminary data.</text>
</comment>
<dbReference type="AlphaFoldDB" id="A0A5B0RU60"/>
<evidence type="ECO:0000313" key="1">
    <source>
        <dbReference type="EMBL" id="KAA1128892.1"/>
    </source>
</evidence>
<protein>
    <submittedName>
        <fullName evidence="1">Uncharacterized protein</fullName>
    </submittedName>
</protein>
<dbReference type="PANTHER" id="PTHR33324">
    <property type="entry name" value="EXPRESSED PROTEIN"/>
    <property type="match status" value="1"/>
</dbReference>